<proteinExistence type="predicted"/>
<feature type="region of interest" description="Disordered" evidence="1">
    <location>
        <begin position="149"/>
        <end position="206"/>
    </location>
</feature>
<evidence type="ECO:0000313" key="3">
    <source>
        <dbReference type="Proteomes" id="UP000770015"/>
    </source>
</evidence>
<evidence type="ECO:0000256" key="1">
    <source>
        <dbReference type="SAM" id="MobiDB-lite"/>
    </source>
</evidence>
<dbReference type="Proteomes" id="UP000770015">
    <property type="component" value="Unassembled WGS sequence"/>
</dbReference>
<dbReference type="AlphaFoldDB" id="A0A9P8VAQ3"/>
<comment type="caution">
    <text evidence="2">The sequence shown here is derived from an EMBL/GenBank/DDBJ whole genome shotgun (WGS) entry which is preliminary data.</text>
</comment>
<keyword evidence="3" id="KW-1185">Reference proteome</keyword>
<feature type="compositionally biased region" description="Basic and acidic residues" evidence="1">
    <location>
        <begin position="182"/>
        <end position="197"/>
    </location>
</feature>
<organism evidence="2 3">
    <name type="scientific">Plectosphaerella plurivora</name>
    <dbReference type="NCBI Taxonomy" id="936078"/>
    <lineage>
        <taxon>Eukaryota</taxon>
        <taxon>Fungi</taxon>
        <taxon>Dikarya</taxon>
        <taxon>Ascomycota</taxon>
        <taxon>Pezizomycotina</taxon>
        <taxon>Sordariomycetes</taxon>
        <taxon>Hypocreomycetidae</taxon>
        <taxon>Glomerellales</taxon>
        <taxon>Plectosphaerellaceae</taxon>
        <taxon>Plectosphaerella</taxon>
    </lineage>
</organism>
<evidence type="ECO:0000313" key="2">
    <source>
        <dbReference type="EMBL" id="KAH6686266.1"/>
    </source>
</evidence>
<gene>
    <name evidence="2" type="ORF">F5X68DRAFT_14791</name>
</gene>
<feature type="compositionally biased region" description="Polar residues" evidence="1">
    <location>
        <begin position="149"/>
        <end position="163"/>
    </location>
</feature>
<reference evidence="2" key="1">
    <citation type="journal article" date="2021" name="Nat. Commun.">
        <title>Genetic determinants of endophytism in the Arabidopsis root mycobiome.</title>
        <authorList>
            <person name="Mesny F."/>
            <person name="Miyauchi S."/>
            <person name="Thiergart T."/>
            <person name="Pickel B."/>
            <person name="Atanasova L."/>
            <person name="Karlsson M."/>
            <person name="Huettel B."/>
            <person name="Barry K.W."/>
            <person name="Haridas S."/>
            <person name="Chen C."/>
            <person name="Bauer D."/>
            <person name="Andreopoulos W."/>
            <person name="Pangilinan J."/>
            <person name="LaButti K."/>
            <person name="Riley R."/>
            <person name="Lipzen A."/>
            <person name="Clum A."/>
            <person name="Drula E."/>
            <person name="Henrissat B."/>
            <person name="Kohler A."/>
            <person name="Grigoriev I.V."/>
            <person name="Martin F.M."/>
            <person name="Hacquard S."/>
        </authorList>
    </citation>
    <scope>NUCLEOTIDE SEQUENCE</scope>
    <source>
        <strain evidence="2">MPI-SDFR-AT-0117</strain>
    </source>
</reference>
<sequence length="206" mass="22710">MPKLGPWLKLGAHSNRGYHDRSGELGETCRQSLGPSKCSRVVNRRLVAHLCFYPQVLLQALTNPCWIKKPSPLASRISAPSMHLSTVSSAKPSDLTTWSGNRLKMGILPAPNITKYRLPNDTRAAREDLIHPIHTGRHRPFAVIVRHSPPQQKQSSLGISKQATPAAKRPRFTCLLPPLATGDRRDGARVVKADHPKAPVRSPRAT</sequence>
<name>A0A9P8VAQ3_9PEZI</name>
<accession>A0A9P8VAQ3</accession>
<dbReference type="EMBL" id="JAGSXJ010000013">
    <property type="protein sequence ID" value="KAH6686266.1"/>
    <property type="molecule type" value="Genomic_DNA"/>
</dbReference>
<protein>
    <submittedName>
        <fullName evidence="2">Uncharacterized protein</fullName>
    </submittedName>
</protein>